<dbReference type="InterPro" id="IPR022572">
    <property type="entry name" value="DNA_rep/recomb_RecO_N"/>
</dbReference>
<evidence type="ECO:0000256" key="7">
    <source>
        <dbReference type="HAMAP-Rule" id="MF_00201"/>
    </source>
</evidence>
<evidence type="ECO:0000256" key="3">
    <source>
        <dbReference type="ARBA" id="ARBA00022763"/>
    </source>
</evidence>
<proteinExistence type="inferred from homology"/>
<dbReference type="PANTHER" id="PTHR33991:SF1">
    <property type="entry name" value="DNA REPAIR PROTEIN RECO"/>
    <property type="match status" value="1"/>
</dbReference>
<dbReference type="Gene3D" id="1.20.1440.120">
    <property type="entry name" value="Recombination protein O, C-terminal domain"/>
    <property type="match status" value="1"/>
</dbReference>
<comment type="similarity">
    <text evidence="1 7">Belongs to the RecO family.</text>
</comment>
<dbReference type="GO" id="GO:0043590">
    <property type="term" value="C:bacterial nucleoid"/>
    <property type="evidence" value="ECO:0007669"/>
    <property type="project" value="TreeGrafter"/>
</dbReference>
<dbReference type="HAMAP" id="MF_00201">
    <property type="entry name" value="RecO"/>
    <property type="match status" value="1"/>
</dbReference>
<comment type="function">
    <text evidence="7">Involved in DNA repair and RecF pathway recombination.</text>
</comment>
<reference evidence="9 10" key="1">
    <citation type="journal article" date="2016" name="Nat. Commun.">
        <title>Thousands of microbial genomes shed light on interconnected biogeochemical processes in an aquifer system.</title>
        <authorList>
            <person name="Anantharaman K."/>
            <person name="Brown C.T."/>
            <person name="Hug L.A."/>
            <person name="Sharon I."/>
            <person name="Castelle C.J."/>
            <person name="Probst A.J."/>
            <person name="Thomas B.C."/>
            <person name="Singh A."/>
            <person name="Wilkins M.J."/>
            <person name="Karaoz U."/>
            <person name="Brodie E.L."/>
            <person name="Williams K.H."/>
            <person name="Hubbard S.S."/>
            <person name="Banfield J.F."/>
        </authorList>
    </citation>
    <scope>NUCLEOTIDE SEQUENCE [LARGE SCALE GENOMIC DNA]</scope>
</reference>
<keyword evidence="3 7" id="KW-0227">DNA damage</keyword>
<dbReference type="AlphaFoldDB" id="A0A1G1L230"/>
<keyword evidence="5 7" id="KW-0234">DNA repair</keyword>
<protein>
    <recommendedName>
        <fullName evidence="2 7">DNA repair protein RecO</fullName>
    </recommendedName>
    <alternativeName>
        <fullName evidence="6 7">Recombination protein O</fullName>
    </alternativeName>
</protein>
<dbReference type="SUPFAM" id="SSF50249">
    <property type="entry name" value="Nucleic acid-binding proteins"/>
    <property type="match status" value="1"/>
</dbReference>
<dbReference type="Gene3D" id="2.40.50.140">
    <property type="entry name" value="Nucleic acid-binding proteins"/>
    <property type="match status" value="1"/>
</dbReference>
<dbReference type="Proteomes" id="UP000178187">
    <property type="component" value="Unassembled WGS sequence"/>
</dbReference>
<dbReference type="NCBIfam" id="TIGR00613">
    <property type="entry name" value="reco"/>
    <property type="match status" value="1"/>
</dbReference>
<evidence type="ECO:0000256" key="5">
    <source>
        <dbReference type="ARBA" id="ARBA00023204"/>
    </source>
</evidence>
<name>A0A1G1L230_9BACT</name>
<dbReference type="Pfam" id="PF11967">
    <property type="entry name" value="RecO_N"/>
    <property type="match status" value="1"/>
</dbReference>
<evidence type="ECO:0000313" key="10">
    <source>
        <dbReference type="Proteomes" id="UP000178187"/>
    </source>
</evidence>
<dbReference type="GO" id="GO:0006310">
    <property type="term" value="P:DNA recombination"/>
    <property type="evidence" value="ECO:0007669"/>
    <property type="project" value="UniProtKB-UniRule"/>
</dbReference>
<dbReference type="EMBL" id="MHFR01000013">
    <property type="protein sequence ID" value="OGW99196.1"/>
    <property type="molecule type" value="Genomic_DNA"/>
</dbReference>
<dbReference type="SUPFAM" id="SSF57863">
    <property type="entry name" value="ArfGap/RecO-like zinc finger"/>
    <property type="match status" value="1"/>
</dbReference>
<accession>A0A1G1L230</accession>
<evidence type="ECO:0000259" key="8">
    <source>
        <dbReference type="Pfam" id="PF11967"/>
    </source>
</evidence>
<dbReference type="PANTHER" id="PTHR33991">
    <property type="entry name" value="DNA REPAIR PROTEIN RECO"/>
    <property type="match status" value="1"/>
</dbReference>
<organism evidence="9 10">
    <name type="scientific">Candidatus Danuiimicrobium aquiferis</name>
    <dbReference type="NCBI Taxonomy" id="1801832"/>
    <lineage>
        <taxon>Bacteria</taxon>
        <taxon>Pseudomonadati</taxon>
        <taxon>Candidatus Omnitrophota</taxon>
        <taxon>Candidatus Danuiimicrobium</taxon>
    </lineage>
</organism>
<gene>
    <name evidence="7" type="primary">recO</name>
    <name evidence="9" type="ORF">A3G33_10235</name>
</gene>
<dbReference type="InterPro" id="IPR012340">
    <property type="entry name" value="NA-bd_OB-fold"/>
</dbReference>
<feature type="domain" description="DNA replication/recombination mediator RecO N-terminal" evidence="8">
    <location>
        <begin position="1"/>
        <end position="80"/>
    </location>
</feature>
<sequence>MAIQKAEAFVLQRRPLRETSLIVTLLTREFGKIKVVAKGVRTGKSPTASILEPFTCLSIVYYEKTRSDIHLLSQASVIRTNSHLRNDLNCFGYASYMSEFVEQVCQIQDPHPDIFDLMNGAFDVLSRLPFLKVVRVFEVKLFGMVGWLPALTSCIGCGEKVHEQAYFSSKHGGILCARCHHGEGRGIVISKDTIQTLLYFLKLPIEQASMIAVGKQIEAELTAIIEKFLRYRLEYPLNSSHFMSEIGHLFNKKTS</sequence>
<comment type="caution">
    <text evidence="9">The sequence shown here is derived from an EMBL/GenBank/DDBJ whole genome shotgun (WGS) entry which is preliminary data.</text>
</comment>
<dbReference type="Pfam" id="PF02565">
    <property type="entry name" value="RecO_C"/>
    <property type="match status" value="1"/>
</dbReference>
<dbReference type="InterPro" id="IPR037278">
    <property type="entry name" value="ARFGAP/RecO"/>
</dbReference>
<dbReference type="GO" id="GO:0006302">
    <property type="term" value="P:double-strand break repair"/>
    <property type="evidence" value="ECO:0007669"/>
    <property type="project" value="TreeGrafter"/>
</dbReference>
<evidence type="ECO:0000256" key="1">
    <source>
        <dbReference type="ARBA" id="ARBA00007452"/>
    </source>
</evidence>
<evidence type="ECO:0000256" key="6">
    <source>
        <dbReference type="ARBA" id="ARBA00033409"/>
    </source>
</evidence>
<evidence type="ECO:0000256" key="2">
    <source>
        <dbReference type="ARBA" id="ARBA00021310"/>
    </source>
</evidence>
<keyword evidence="4 7" id="KW-0233">DNA recombination</keyword>
<evidence type="ECO:0000313" key="9">
    <source>
        <dbReference type="EMBL" id="OGW99196.1"/>
    </source>
</evidence>
<evidence type="ECO:0000256" key="4">
    <source>
        <dbReference type="ARBA" id="ARBA00023172"/>
    </source>
</evidence>
<dbReference type="InterPro" id="IPR042242">
    <property type="entry name" value="RecO_C"/>
</dbReference>
<dbReference type="InterPro" id="IPR003717">
    <property type="entry name" value="RecO"/>
</dbReference>